<proteinExistence type="predicted"/>
<dbReference type="EMBL" id="JBHUOF010000049">
    <property type="protein sequence ID" value="MFD2802860.1"/>
    <property type="molecule type" value="Genomic_DNA"/>
</dbReference>
<organism evidence="2 3">
    <name type="scientific">Prauserella oleivorans</name>
    <dbReference type="NCBI Taxonomy" id="1478153"/>
    <lineage>
        <taxon>Bacteria</taxon>
        <taxon>Bacillati</taxon>
        <taxon>Actinomycetota</taxon>
        <taxon>Actinomycetes</taxon>
        <taxon>Pseudonocardiales</taxon>
        <taxon>Pseudonocardiaceae</taxon>
        <taxon>Prauserella</taxon>
    </lineage>
</organism>
<name>A0ABW5WGY6_9PSEU</name>
<reference evidence="3" key="1">
    <citation type="journal article" date="2019" name="Int. J. Syst. Evol. Microbiol.">
        <title>The Global Catalogue of Microorganisms (GCM) 10K type strain sequencing project: providing services to taxonomists for standard genome sequencing and annotation.</title>
        <authorList>
            <consortium name="The Broad Institute Genomics Platform"/>
            <consortium name="The Broad Institute Genome Sequencing Center for Infectious Disease"/>
            <person name="Wu L."/>
            <person name="Ma J."/>
        </authorList>
    </citation>
    <scope>NUCLEOTIDE SEQUENCE [LARGE SCALE GENOMIC DNA]</scope>
    <source>
        <strain evidence="3">IBRC-M 10906</strain>
    </source>
</reference>
<feature type="transmembrane region" description="Helical" evidence="1">
    <location>
        <begin position="49"/>
        <end position="66"/>
    </location>
</feature>
<evidence type="ECO:0008006" key="4">
    <source>
        <dbReference type="Google" id="ProtNLM"/>
    </source>
</evidence>
<keyword evidence="1" id="KW-1133">Transmembrane helix</keyword>
<feature type="transmembrane region" description="Helical" evidence="1">
    <location>
        <begin position="167"/>
        <end position="188"/>
    </location>
</feature>
<feature type="transmembrane region" description="Helical" evidence="1">
    <location>
        <begin position="12"/>
        <end position="37"/>
    </location>
</feature>
<dbReference type="RefSeq" id="WP_377395665.1">
    <property type="nucleotide sequence ID" value="NZ_JBHSAN010000054.1"/>
</dbReference>
<gene>
    <name evidence="2" type="ORF">ACFS2C_26045</name>
</gene>
<evidence type="ECO:0000313" key="2">
    <source>
        <dbReference type="EMBL" id="MFD2802860.1"/>
    </source>
</evidence>
<feature type="transmembrane region" description="Helical" evidence="1">
    <location>
        <begin position="208"/>
        <end position="227"/>
    </location>
</feature>
<evidence type="ECO:0000313" key="3">
    <source>
        <dbReference type="Proteomes" id="UP001597478"/>
    </source>
</evidence>
<keyword evidence="1" id="KW-0812">Transmembrane</keyword>
<keyword evidence="1" id="KW-0472">Membrane</keyword>
<keyword evidence="3" id="KW-1185">Reference proteome</keyword>
<dbReference type="Proteomes" id="UP001597478">
    <property type="component" value="Unassembled WGS sequence"/>
</dbReference>
<accession>A0ABW5WGY6</accession>
<comment type="caution">
    <text evidence="2">The sequence shown here is derived from an EMBL/GenBank/DDBJ whole genome shotgun (WGS) entry which is preliminary data.</text>
</comment>
<feature type="transmembrane region" description="Helical" evidence="1">
    <location>
        <begin position="139"/>
        <end position="160"/>
    </location>
</feature>
<protein>
    <recommendedName>
        <fullName evidence="4">ABC transporter permease</fullName>
    </recommendedName>
</protein>
<feature type="transmembrane region" description="Helical" evidence="1">
    <location>
        <begin position="86"/>
        <end position="108"/>
    </location>
</feature>
<sequence>MNHILRVARMQLVNSWAIIGLPIGILLLAVAANVVIFVALSAPDADGELITGGILSIYITLLISHLQTMTQMFPFAVGLSVTRKAFLGAAALIVTAQSFGYAVLLWLLELIEKATGGWGLDLTFFALPFLDMANPLAQILVYAAPFLVFSFFGLWVGIVYKRWGQFGAWALAVSLAGLGVAIVALVSWRGWWPNVGEFLTTQPTMALLVAYPVLIAAVLAGATYLTTRKAVP</sequence>
<evidence type="ECO:0000256" key="1">
    <source>
        <dbReference type="SAM" id="Phobius"/>
    </source>
</evidence>